<organism evidence="1 2">
    <name type="scientific">Methanobrevibacter millerae</name>
    <dbReference type="NCBI Taxonomy" id="230361"/>
    <lineage>
        <taxon>Archaea</taxon>
        <taxon>Methanobacteriati</taxon>
        <taxon>Methanobacteriota</taxon>
        <taxon>Methanomada group</taxon>
        <taxon>Methanobacteria</taxon>
        <taxon>Methanobacteriales</taxon>
        <taxon>Methanobacteriaceae</taxon>
        <taxon>Methanobrevibacter</taxon>
    </lineage>
</organism>
<evidence type="ECO:0000313" key="2">
    <source>
        <dbReference type="Proteomes" id="UP000067738"/>
    </source>
</evidence>
<dbReference type="PATRIC" id="fig|230361.4.peg.451"/>
<dbReference type="RefSeq" id="WP_058738577.1">
    <property type="nucleotide sequence ID" value="NZ_CP011266.1"/>
</dbReference>
<dbReference type="GeneID" id="26735415"/>
<dbReference type="Proteomes" id="UP000067738">
    <property type="component" value="Chromosome"/>
</dbReference>
<gene>
    <name evidence="1" type="ORF">sm9_0437</name>
</gene>
<sequence length="63" mass="7326">MTIRKLVGTLENKGPYIDTSTGHWFYWNGTKYVDSGYPYAVKPIISFKIENGILYYSITWEAQ</sequence>
<name>A0A0U3CRH8_9EURY</name>
<dbReference type="EMBL" id="CP011266">
    <property type="protein sequence ID" value="ALT68239.1"/>
    <property type="molecule type" value="Genomic_DNA"/>
</dbReference>
<accession>A0A0U3CRH8</accession>
<reference evidence="1 2" key="1">
    <citation type="submission" date="2015-04" db="EMBL/GenBank/DDBJ databases">
        <title>The complete genome sequence of the rumen methanogen Methanobrevibacter millerae SM9.</title>
        <authorList>
            <person name="Leahy S.C."/>
            <person name="Kelly W.J."/>
            <person name="Pacheco D.M."/>
            <person name="Li D."/>
            <person name="Altermann E."/>
            <person name="Attwood G.T."/>
        </authorList>
    </citation>
    <scope>NUCLEOTIDE SEQUENCE [LARGE SCALE GENOMIC DNA]</scope>
    <source>
        <strain evidence="1 2">SM9</strain>
    </source>
</reference>
<dbReference type="KEGG" id="mmil:sm9_0437"/>
<dbReference type="AlphaFoldDB" id="A0A0U3CRH8"/>
<dbReference type="OrthoDB" id="72867at2157"/>
<keyword evidence="2" id="KW-1185">Reference proteome</keyword>
<protein>
    <submittedName>
        <fullName evidence="1">Uncharacterized protein</fullName>
    </submittedName>
</protein>
<proteinExistence type="predicted"/>
<evidence type="ECO:0000313" key="1">
    <source>
        <dbReference type="EMBL" id="ALT68239.1"/>
    </source>
</evidence>